<organism evidence="2 3">
    <name type="scientific">Lacrimispora xylanisolvens</name>
    <dbReference type="NCBI Taxonomy" id="384636"/>
    <lineage>
        <taxon>Bacteria</taxon>
        <taxon>Bacillati</taxon>
        <taxon>Bacillota</taxon>
        <taxon>Clostridia</taxon>
        <taxon>Lachnospirales</taxon>
        <taxon>Lachnospiraceae</taxon>
        <taxon>Lacrimispora</taxon>
    </lineage>
</organism>
<keyword evidence="3" id="KW-1185">Reference proteome</keyword>
<evidence type="ECO:0000313" key="3">
    <source>
        <dbReference type="Proteomes" id="UP000237749"/>
    </source>
</evidence>
<feature type="transmembrane region" description="Helical" evidence="1">
    <location>
        <begin position="12"/>
        <end position="30"/>
    </location>
</feature>
<dbReference type="EMBL" id="PTJA01000009">
    <property type="protein sequence ID" value="PPK79652.1"/>
    <property type="molecule type" value="Genomic_DNA"/>
</dbReference>
<gene>
    <name evidence="2" type="ORF">BXY41_109131</name>
</gene>
<keyword evidence="1" id="KW-1133">Transmembrane helix</keyword>
<dbReference type="InterPro" id="IPR047961">
    <property type="entry name" value="Transp_suffix-like"/>
</dbReference>
<sequence>MECKDPDRKKVYRIIAISLIVMSFVLYAIMPFNACLPFSVCTIAGITGIMMVISEVIFWVGSLMIGRDVALKIRKKYSIRTIVNHIKDRKQR</sequence>
<feature type="transmembrane region" description="Helical" evidence="1">
    <location>
        <begin position="36"/>
        <end position="66"/>
    </location>
</feature>
<evidence type="ECO:0008006" key="4">
    <source>
        <dbReference type="Google" id="ProtNLM"/>
    </source>
</evidence>
<dbReference type="RefSeq" id="WP_104438069.1">
    <property type="nucleotide sequence ID" value="NZ_PTJA01000009.1"/>
</dbReference>
<accession>A0A2S6HQ19</accession>
<evidence type="ECO:0000313" key="2">
    <source>
        <dbReference type="EMBL" id="PPK79652.1"/>
    </source>
</evidence>
<dbReference type="AlphaFoldDB" id="A0A2S6HQ19"/>
<reference evidence="2 3" key="1">
    <citation type="submission" date="2018-02" db="EMBL/GenBank/DDBJ databases">
        <title>Genomic Encyclopedia of Archaeal and Bacterial Type Strains, Phase II (KMG-II): from individual species to whole genera.</title>
        <authorList>
            <person name="Goeker M."/>
        </authorList>
    </citation>
    <scope>NUCLEOTIDE SEQUENCE [LARGE SCALE GENOMIC DNA]</scope>
    <source>
        <strain evidence="2 3">DSM 3808</strain>
    </source>
</reference>
<comment type="caution">
    <text evidence="2">The sequence shown here is derived from an EMBL/GenBank/DDBJ whole genome shotgun (WGS) entry which is preliminary data.</text>
</comment>
<dbReference type="NCBIfam" id="NF033684">
    <property type="entry name" value="suffix_2_RND"/>
    <property type="match status" value="1"/>
</dbReference>
<keyword evidence="1" id="KW-0812">Transmembrane</keyword>
<proteinExistence type="predicted"/>
<evidence type="ECO:0000256" key="1">
    <source>
        <dbReference type="SAM" id="Phobius"/>
    </source>
</evidence>
<dbReference type="Proteomes" id="UP000237749">
    <property type="component" value="Unassembled WGS sequence"/>
</dbReference>
<name>A0A2S6HQ19_9FIRM</name>
<keyword evidence="1" id="KW-0472">Membrane</keyword>
<protein>
    <recommendedName>
        <fullName evidence="4">Transporter suffix domain-containing protein</fullName>
    </recommendedName>
</protein>